<dbReference type="Pfam" id="PF17802">
    <property type="entry name" value="SpaA"/>
    <property type="match status" value="2"/>
</dbReference>
<dbReference type="InterPro" id="IPR013783">
    <property type="entry name" value="Ig-like_fold"/>
</dbReference>
<keyword evidence="3" id="KW-0134">Cell wall</keyword>
<feature type="domain" description="Streptococcal pilin isopeptide linkage" evidence="8">
    <location>
        <begin position="1209"/>
        <end position="1317"/>
    </location>
</feature>
<evidence type="ECO:0000256" key="1">
    <source>
        <dbReference type="ARBA" id="ARBA00004191"/>
    </source>
</evidence>
<keyword evidence="11" id="KW-1185">Reference proteome</keyword>
<reference evidence="10 11" key="1">
    <citation type="submission" date="2021-03" db="EMBL/GenBank/DDBJ databases">
        <title>Enterococcal diversity collection.</title>
        <authorList>
            <person name="Gilmore M.S."/>
            <person name="Schwartzman J."/>
            <person name="Van Tyne D."/>
            <person name="Martin M."/>
            <person name="Earl A.M."/>
            <person name="Manson A.L."/>
            <person name="Straub T."/>
            <person name="Salamzade R."/>
            <person name="Saavedra J."/>
            <person name="Lebreton F."/>
            <person name="Prichula J."/>
            <person name="Schaufler K."/>
            <person name="Gaca A."/>
            <person name="Sgardioli B."/>
            <person name="Wagenaar J."/>
            <person name="Strong T."/>
        </authorList>
    </citation>
    <scope>NUCLEOTIDE SEQUENCE [LARGE SCALE GENOMIC DNA]</scope>
    <source>
        <strain evidence="10 11">MJM12</strain>
    </source>
</reference>
<dbReference type="InterPro" id="IPR011252">
    <property type="entry name" value="Fibrogen-bd_dom1"/>
</dbReference>
<dbReference type="EMBL" id="JAFLVT010000006">
    <property type="protein sequence ID" value="MBO0448827.1"/>
    <property type="molecule type" value="Genomic_DNA"/>
</dbReference>
<evidence type="ECO:0000256" key="3">
    <source>
        <dbReference type="ARBA" id="ARBA00022512"/>
    </source>
</evidence>
<dbReference type="InterPro" id="IPR038174">
    <property type="entry name" value="Strep_pil_link_sf"/>
</dbReference>
<dbReference type="Gene3D" id="2.60.40.3050">
    <property type="match status" value="5"/>
</dbReference>
<evidence type="ECO:0000313" key="10">
    <source>
        <dbReference type="EMBL" id="MBO0448827.1"/>
    </source>
</evidence>
<gene>
    <name evidence="10" type="ORF">JZO76_04685</name>
</gene>
<feature type="domain" description="SpaA-like prealbumin fold" evidence="9">
    <location>
        <begin position="1098"/>
        <end position="1198"/>
    </location>
</feature>
<dbReference type="NCBIfam" id="TIGR01167">
    <property type="entry name" value="LPXTG_anchor"/>
    <property type="match status" value="1"/>
</dbReference>
<dbReference type="NCBIfam" id="TIGR03786">
    <property type="entry name" value="strep_pil_rpt"/>
    <property type="match status" value="5"/>
</dbReference>
<feature type="domain" description="Streptococcal pilin isopeptide linkage" evidence="8">
    <location>
        <begin position="1677"/>
        <end position="1786"/>
    </location>
</feature>
<keyword evidence="7" id="KW-1133">Transmembrane helix</keyword>
<dbReference type="InterPro" id="IPR041033">
    <property type="entry name" value="SpaA_PFL_dom_1"/>
</dbReference>
<keyword evidence="5" id="KW-0732">Signal</keyword>
<dbReference type="PANTHER" id="PTHR36108">
    <property type="entry name" value="COLOSSIN-B-RELATED"/>
    <property type="match status" value="1"/>
</dbReference>
<comment type="caution">
    <text evidence="10">The sequence shown here is derived from an EMBL/GenBank/DDBJ whole genome shotgun (WGS) entry which is preliminary data.</text>
</comment>
<comment type="subcellular location">
    <subcellularLocation>
        <location evidence="1">Secreted</location>
        <location evidence="1">Cell wall</location>
    </subcellularLocation>
</comment>
<name>A0ABS3H5U0_9ENTE</name>
<dbReference type="InterPro" id="IPR008966">
    <property type="entry name" value="Adhesion_dom_sf"/>
</dbReference>
<dbReference type="Gene3D" id="2.60.40.1280">
    <property type="match status" value="1"/>
</dbReference>
<evidence type="ECO:0000259" key="8">
    <source>
        <dbReference type="Pfam" id="PF12892"/>
    </source>
</evidence>
<proteinExistence type="inferred from homology"/>
<evidence type="ECO:0000313" key="11">
    <source>
        <dbReference type="Proteomes" id="UP000664256"/>
    </source>
</evidence>
<dbReference type="Proteomes" id="UP000664256">
    <property type="component" value="Unassembled WGS sequence"/>
</dbReference>
<dbReference type="Gene3D" id="2.60.40.10">
    <property type="entry name" value="Immunoglobulins"/>
    <property type="match status" value="2"/>
</dbReference>
<evidence type="ECO:0000256" key="4">
    <source>
        <dbReference type="ARBA" id="ARBA00022525"/>
    </source>
</evidence>
<evidence type="ECO:0000256" key="2">
    <source>
        <dbReference type="ARBA" id="ARBA00007257"/>
    </source>
</evidence>
<keyword evidence="7" id="KW-0812">Transmembrane</keyword>
<feature type="domain" description="SpaA-like prealbumin fold" evidence="9">
    <location>
        <begin position="1794"/>
        <end position="1882"/>
    </location>
</feature>
<dbReference type="Pfam" id="PF12892">
    <property type="entry name" value="FctA"/>
    <property type="match status" value="5"/>
</dbReference>
<feature type="domain" description="Streptococcal pilin isopeptide linkage" evidence="8">
    <location>
        <begin position="1560"/>
        <end position="1668"/>
    </location>
</feature>
<keyword evidence="4" id="KW-0964">Secreted</keyword>
<evidence type="ECO:0000256" key="5">
    <source>
        <dbReference type="ARBA" id="ARBA00022729"/>
    </source>
</evidence>
<feature type="domain" description="Streptococcal pilin isopeptide linkage" evidence="8">
    <location>
        <begin position="1326"/>
        <end position="1434"/>
    </location>
</feature>
<dbReference type="RefSeq" id="WP_206903019.1">
    <property type="nucleotide sequence ID" value="NZ_JAFLVT010000006.1"/>
</dbReference>
<keyword evidence="7" id="KW-0472">Membrane</keyword>
<protein>
    <submittedName>
        <fullName evidence="10">LPXTG cell wall anchor domain-containing protein</fullName>
    </submittedName>
</protein>
<evidence type="ECO:0000259" key="9">
    <source>
        <dbReference type="Pfam" id="PF17802"/>
    </source>
</evidence>
<dbReference type="SUPFAM" id="SSF49478">
    <property type="entry name" value="Cna protein B-type domain"/>
    <property type="match status" value="1"/>
</dbReference>
<dbReference type="InterPro" id="IPR022464">
    <property type="entry name" value="Strep_pil_isopept_link"/>
</dbReference>
<dbReference type="SUPFAM" id="SSF49401">
    <property type="entry name" value="Bacterial adhesins"/>
    <property type="match status" value="6"/>
</dbReference>
<comment type="similarity">
    <text evidence="2">Belongs to the serine-aspartate repeat-containing protein (SDr) family.</text>
</comment>
<sequence>MNRLKKLWSLTAIFGMVIGMIPLSVFAETTEVTKVEITQAKITNAMDESITKENRLNQGEAVKIQLGWSLNKPALVEKGTSQIIELPNNLNYPDQSGQLADMGSFQLRGNQLRLTFNQNYKLSVDEKTPDFSSVKLYAGMLTLTATTIAQNLETEKVSFGKNISQTLYYNKQVDPAADPLVEKVTPQKRGIQKELNHNLKERGINLFNNMKITDLDGNEFSESNPAVKDANIKIHFDWSLDNSVDLQAGDFYEYQLPDYFSIHNSVNGDLKNDAGKTLGKFTLNQSGKLVVTFNEAGVNLSDREGTIDLQTELKLVTENEEVEIVTDIKDDDGEEINITIPVVKGDINKTGMINADNTVSWTIIVNEDRKELRNPIVTEHFPEGMKLLYHSYFVMNDAGVWEKSPDGFIQGWEVSEKRQYVYKLSKDIMNKPVKIVVNMKVTDKEKLEFLNKATITGDNFLENAAEASVSFNNKENYKMCTDYNVNTGIFNWEAKTTYSQDGGIFKDWMYQKYQDPSTANHYLLKDTIEVYDENNDLVTNWTYSEEPDDSKTKDDKIVHFTLKFADKGVYKIKYTTQSFVVPVPIQTEIYNTATIIDGDDSEDVTGGEKVAVDGTLGVDKGINTKDFANHTFDWQVRVNKNRILMKDAVIADKFTSLNGTNVSAMQLIEDSLEITAENGTTKKLVKGTDYTLEKLAGDPDYKTGFTVKLINNYAATTDLIIMKYKTKYSIDEQNSETNGPARIKFDNSVLVTYTGEDGRPHTDGDECAVWLHKDLSYNGLKFGKYVPKGGEVASAYTHENPFSETIAEKDSVYWTALFNTWKRELPKDTTIEEALGEGQTARDIVIYDVNINPSAVIVASLGTKWVEDTDYKIEEKDGKSVITLLKEKNNPFAIFVAADAAEEVYKYKNVATMTIPGMKDPLKVEGMAEKSDKDAWIDKSGVQGTGDDYRKINWSVVLNKDAHKIVEPYIQDTISVNDQSFIYDDDKNVVVKVYKAKSDGKNGFVKDGDALIFAEDDKPYVSVDAVNGTQTLTIDLGESISSPYIVEYQTLLDPGIKNNEKISNSATLFGKDISIQNTSKEVVIKSTDGEGTSSGKNGSLTIEKLDKDNNLITSDSAFFDLYRKDNDGNLALLFSDIEVKGDKIIEDGIEVNQISNLRYGTYVIVENTAPNGYVKNDQKSEFVISKDQVHYTFSLVNQRQILPGSVQLEAKKELSGRPLKAEEFSFTLKGDGNVNETKKNDEDGKILFDEIKYAKAGTYEYTITEATPSTPELGITYDSTQYKVTVTVTEKAGKLEADVVYENVKSEEVPVFKNTYKAIPGSVQLEAKKELSGRPLKAEEFSFTLKGDGNVNETKKNDEDGKILFDEIKYDKAGTYEYTITEAIPSTPELGITYDSTQYKVTVTVTEKAGKLEADVVYENVKAEEIPVFKNTYKAIPGSVQLEAKKEFSGRPLKAEEFSFTLKGDGNVNETKKNDEDGKILFDEIKYDKAGTYEYTITEETPSTPELGITYDSTQYKVTVTVTEKAGKLEADVVYENVKAEEVPVFKNTYKAIPGSVQLEAKKELSGRPLKAEEFSFTLKGDGNVNETKKNDEDGKILFDEIKYDKAGTYEYTITEATPSTPELGVTYDSTQYKVTVTVTEKAGKLEADVVYENVKEEEIPVFKNTYKAIPGSVQLEAKKELSGRPLKAEEFSFTLKGDGNVNETKKNDEDGKILFDEIKYDKAGTYEYTITEAIPEVKDPNITYDDTEFKVTVNVEEKAGKLVVNANYSVNGQSVDNLSFKNSYTPPKTVNKGEILLKKVDSKTGKTLANAEFKLLTVDDNPVVGYEKIVTREDGTIFIKGLGDGSYKLIETKAPAGYQIDETPIRFSVKNSQPSQKEISKENTRIPLSKTHGTNENNEISTNLNTTRKTTTTKRMPATGSTSSWSLILIGIFFLVSFGCVLLGKLRKHS</sequence>
<evidence type="ECO:0000256" key="7">
    <source>
        <dbReference type="SAM" id="Phobius"/>
    </source>
</evidence>
<accession>A0ABS3H5U0</accession>
<dbReference type="Gene3D" id="2.60.40.740">
    <property type="match status" value="3"/>
</dbReference>
<feature type="domain" description="Streptococcal pilin isopeptide linkage" evidence="8">
    <location>
        <begin position="1443"/>
        <end position="1551"/>
    </location>
</feature>
<dbReference type="PANTHER" id="PTHR36108:SF13">
    <property type="entry name" value="COLOSSIN-B-RELATED"/>
    <property type="match status" value="1"/>
</dbReference>
<feature type="transmembrane region" description="Helical" evidence="7">
    <location>
        <begin position="1926"/>
        <end position="1945"/>
    </location>
</feature>
<evidence type="ECO:0000256" key="6">
    <source>
        <dbReference type="ARBA" id="ARBA00023088"/>
    </source>
</evidence>
<keyword evidence="6" id="KW-0572">Peptidoglycan-anchor</keyword>
<organism evidence="10 11">
    <name type="scientific">Candidatus Enterococcus myersii</name>
    <dbReference type="NCBI Taxonomy" id="2815322"/>
    <lineage>
        <taxon>Bacteria</taxon>
        <taxon>Bacillati</taxon>
        <taxon>Bacillota</taxon>
        <taxon>Bacilli</taxon>
        <taxon>Lactobacillales</taxon>
        <taxon>Enterococcaceae</taxon>
        <taxon>Enterococcus</taxon>
    </lineage>
</organism>